<evidence type="ECO:0000313" key="5">
    <source>
        <dbReference type="Proteomes" id="UP001642540"/>
    </source>
</evidence>
<feature type="compositionally biased region" description="Basic and acidic residues" evidence="1">
    <location>
        <begin position="111"/>
        <end position="125"/>
    </location>
</feature>
<feature type="compositionally biased region" description="Polar residues" evidence="1">
    <location>
        <begin position="317"/>
        <end position="332"/>
    </location>
</feature>
<feature type="compositionally biased region" description="Acidic residues" evidence="1">
    <location>
        <begin position="443"/>
        <end position="461"/>
    </location>
</feature>
<protein>
    <recommendedName>
        <fullName evidence="3">WAP domain-containing protein</fullName>
    </recommendedName>
</protein>
<feature type="compositionally biased region" description="Low complexity" evidence="1">
    <location>
        <begin position="341"/>
        <end position="353"/>
    </location>
</feature>
<feature type="signal peptide" evidence="2">
    <location>
        <begin position="1"/>
        <end position="23"/>
    </location>
</feature>
<keyword evidence="2" id="KW-0732">Signal</keyword>
<evidence type="ECO:0000313" key="4">
    <source>
        <dbReference type="EMBL" id="CAL8110582.1"/>
    </source>
</evidence>
<feature type="compositionally biased region" description="Low complexity" evidence="1">
    <location>
        <begin position="271"/>
        <end position="283"/>
    </location>
</feature>
<feature type="chain" id="PRO_5046610259" description="WAP domain-containing protein" evidence="2">
    <location>
        <begin position="24"/>
        <end position="682"/>
    </location>
</feature>
<reference evidence="4 5" key="1">
    <citation type="submission" date="2024-08" db="EMBL/GenBank/DDBJ databases">
        <authorList>
            <person name="Cucini C."/>
            <person name="Frati F."/>
        </authorList>
    </citation>
    <scope>NUCLEOTIDE SEQUENCE [LARGE SCALE GENOMIC DNA]</scope>
</reference>
<evidence type="ECO:0000259" key="3">
    <source>
        <dbReference type="Pfam" id="PF00095"/>
    </source>
</evidence>
<sequence>MKQVTSIHLCGLVLLATVLLVDSTPYQIHNLRRIRRAAEPEPEPASSSTPSSSSPSSSSSHDSHEVKCDGDISSYKKSCPNNDTCPMDDATVEKCCHCLSVCCGVEMGSSSEEKGKNNGSMKDDASAEPEPEPGKKEDKGKAAGDKVKDAMNSAEGWLKNTGQNIKSSFDKAAESAKHTANEMKDKVRQGINNVATKVKNATEDSKSDCKGGKDSKCTTDMDMSKSGDGEEDSSSMSGSTESSSGMSMNMSMNDTTPVPGHKKSKREAEPEALLSSSTSLETSYGSDGARDDSTEVTWTKSTTTKTKDSSRHRREQSSNNGGDVPSSTTQQSRNKRAAPEMSSTDMPSSTMSPNGGNGRNERDTTNMKSNENAMSGSTTENSSSNNGGTRRSKRASGTDNPDAGMVSSSTANPKGGRDRRAASSKGEATTMSPDSSSTSSPSSEDDTEEEADDDEDEEDTTESSTNTMKGKSSRPQKTNVSVSLRVNDTLAKRRVNSGNVYFPISPGGSMMIDSQYPHDESDYYVDGMDRPPTIVFPGAGVITAPGIGIKNIKKGNGGPDLSYYPPQSSASLSVESSLTGSFKGNHNHHQGTGSMSGSIFGGGSGSGQMGANMKPGYCQSMTVGTVNCISLQARSEVCNFDVECSGIKKCCFYNCDMYKRIGVCEIPTTTFTRTNANVGYRQ</sequence>
<gene>
    <name evidence="4" type="ORF">ODALV1_LOCUS14355</name>
</gene>
<feature type="region of interest" description="Disordered" evidence="1">
    <location>
        <begin position="109"/>
        <end position="482"/>
    </location>
</feature>
<comment type="caution">
    <text evidence="4">The sequence shown here is derived from an EMBL/GenBank/DDBJ whole genome shotgun (WGS) entry which is preliminary data.</text>
</comment>
<feature type="compositionally biased region" description="Basic and acidic residues" evidence="1">
    <location>
        <begin position="132"/>
        <end position="149"/>
    </location>
</feature>
<dbReference type="EMBL" id="CAXLJM020000046">
    <property type="protein sequence ID" value="CAL8110582.1"/>
    <property type="molecule type" value="Genomic_DNA"/>
</dbReference>
<feature type="compositionally biased region" description="Polar residues" evidence="1">
    <location>
        <begin position="468"/>
        <end position="482"/>
    </location>
</feature>
<dbReference type="Gene3D" id="1.20.120.20">
    <property type="entry name" value="Apolipoprotein"/>
    <property type="match status" value="1"/>
</dbReference>
<dbReference type="InterPro" id="IPR036645">
    <property type="entry name" value="Elafin-like_sf"/>
</dbReference>
<accession>A0ABP1QRZ8</accession>
<feature type="compositionally biased region" description="Basic and acidic residues" evidence="1">
    <location>
        <begin position="168"/>
        <end position="188"/>
    </location>
</feature>
<feature type="compositionally biased region" description="Low complexity" evidence="1">
    <location>
        <begin position="44"/>
        <end position="60"/>
    </location>
</feature>
<name>A0ABP1QRZ8_9HEXA</name>
<feature type="compositionally biased region" description="Low complexity" evidence="1">
    <location>
        <begin position="234"/>
        <end position="256"/>
    </location>
</feature>
<feature type="compositionally biased region" description="Low complexity" evidence="1">
    <location>
        <begin position="375"/>
        <end position="389"/>
    </location>
</feature>
<feature type="compositionally biased region" description="Low complexity" evidence="1">
    <location>
        <begin position="295"/>
        <end position="304"/>
    </location>
</feature>
<dbReference type="Gene3D" id="4.10.75.10">
    <property type="entry name" value="Elafin-like"/>
    <property type="match status" value="1"/>
</dbReference>
<keyword evidence="5" id="KW-1185">Reference proteome</keyword>
<feature type="domain" description="WAP" evidence="3">
    <location>
        <begin position="614"/>
        <end position="656"/>
    </location>
</feature>
<dbReference type="InterPro" id="IPR008197">
    <property type="entry name" value="WAP_dom"/>
</dbReference>
<evidence type="ECO:0000256" key="1">
    <source>
        <dbReference type="SAM" id="MobiDB-lite"/>
    </source>
</evidence>
<dbReference type="Proteomes" id="UP001642540">
    <property type="component" value="Unassembled WGS sequence"/>
</dbReference>
<feature type="region of interest" description="Disordered" evidence="1">
    <location>
        <begin position="37"/>
        <end position="69"/>
    </location>
</feature>
<organism evidence="4 5">
    <name type="scientific">Orchesella dallaii</name>
    <dbReference type="NCBI Taxonomy" id="48710"/>
    <lineage>
        <taxon>Eukaryota</taxon>
        <taxon>Metazoa</taxon>
        <taxon>Ecdysozoa</taxon>
        <taxon>Arthropoda</taxon>
        <taxon>Hexapoda</taxon>
        <taxon>Collembola</taxon>
        <taxon>Entomobryomorpha</taxon>
        <taxon>Entomobryoidea</taxon>
        <taxon>Orchesellidae</taxon>
        <taxon>Orchesellinae</taxon>
        <taxon>Orchesella</taxon>
    </lineage>
</organism>
<evidence type="ECO:0000256" key="2">
    <source>
        <dbReference type="SAM" id="SignalP"/>
    </source>
</evidence>
<feature type="compositionally biased region" description="Basic and acidic residues" evidence="1">
    <location>
        <begin position="200"/>
        <end position="228"/>
    </location>
</feature>
<proteinExistence type="predicted"/>
<dbReference type="Pfam" id="PF00095">
    <property type="entry name" value="WAP"/>
    <property type="match status" value="1"/>
</dbReference>
<feature type="compositionally biased region" description="Low complexity" evidence="1">
    <location>
        <begin position="429"/>
        <end position="442"/>
    </location>
</feature>